<name>A0ABY8BT63_9MICO</name>
<dbReference type="EMBL" id="CP119108">
    <property type="protein sequence ID" value="WEG07369.1"/>
    <property type="molecule type" value="Genomic_DNA"/>
</dbReference>
<keyword evidence="2" id="KW-1185">Reference proteome</keyword>
<organism evidence="1 2">
    <name type="scientific">Microbacterium horticulturae</name>
    <dbReference type="NCBI Taxonomy" id="3028316"/>
    <lineage>
        <taxon>Bacteria</taxon>
        <taxon>Bacillati</taxon>
        <taxon>Actinomycetota</taxon>
        <taxon>Actinomycetes</taxon>
        <taxon>Micrococcales</taxon>
        <taxon>Microbacteriaceae</taxon>
        <taxon>Microbacterium</taxon>
    </lineage>
</organism>
<protein>
    <submittedName>
        <fullName evidence="1">Uncharacterized protein</fullName>
    </submittedName>
</protein>
<accession>A0ABY8BT63</accession>
<evidence type="ECO:0000313" key="2">
    <source>
        <dbReference type="Proteomes" id="UP001214553"/>
    </source>
</evidence>
<gene>
    <name evidence="1" type="ORF">PU630_08795</name>
</gene>
<sequence>METELARRHDKRRIELNTWLDRKHGVAHTSEARGAGFTTHEIADLVTHGLPLGSGAPGW</sequence>
<dbReference type="Proteomes" id="UP001214553">
    <property type="component" value="Chromosome"/>
</dbReference>
<evidence type="ECO:0000313" key="1">
    <source>
        <dbReference type="EMBL" id="WEG07369.1"/>
    </source>
</evidence>
<reference evidence="1 2" key="1">
    <citation type="submission" date="2023-03" db="EMBL/GenBank/DDBJ databases">
        <title>Genome sequence of Microbacterium sp. KACC 23027.</title>
        <authorList>
            <person name="Kim S."/>
            <person name="Heo J."/>
            <person name="Kwon S.-W."/>
        </authorList>
    </citation>
    <scope>NUCLEOTIDE SEQUENCE [LARGE SCALE GENOMIC DNA]</scope>
    <source>
        <strain evidence="1 2">KACC 23027</strain>
    </source>
</reference>
<proteinExistence type="predicted"/>
<dbReference type="RefSeq" id="WP_275276708.1">
    <property type="nucleotide sequence ID" value="NZ_CP119108.1"/>
</dbReference>